<protein>
    <submittedName>
        <fullName evidence="1">Uncharacterized protein</fullName>
    </submittedName>
</protein>
<reference evidence="1" key="1">
    <citation type="submission" date="2022-04" db="EMBL/GenBank/DDBJ databases">
        <title>Genome of the entomopathogenic fungus Entomophthora muscae.</title>
        <authorList>
            <person name="Elya C."/>
            <person name="Lovett B.R."/>
            <person name="Lee E."/>
            <person name="Macias A.M."/>
            <person name="Hajek A.E."/>
            <person name="De Bivort B.L."/>
            <person name="Kasson M.T."/>
            <person name="De Fine Licht H.H."/>
            <person name="Stajich J.E."/>
        </authorList>
    </citation>
    <scope>NUCLEOTIDE SEQUENCE</scope>
    <source>
        <strain evidence="1">Berkeley</strain>
    </source>
</reference>
<gene>
    <name evidence="1" type="ORF">DSO57_1008715</name>
</gene>
<sequence length="81" mass="8498">MASTQASRSTAQPCPWHQASVSIPTTRTQSSPMAKDSQGTAGAAQSTLTPATDLLRDGSMLFVAHVHRTYLRGLTKAGVQA</sequence>
<dbReference type="EMBL" id="QTSX02004287">
    <property type="protein sequence ID" value="KAJ9066524.1"/>
    <property type="molecule type" value="Genomic_DNA"/>
</dbReference>
<name>A0ACC2SW72_9FUNG</name>
<evidence type="ECO:0000313" key="1">
    <source>
        <dbReference type="EMBL" id="KAJ9066524.1"/>
    </source>
</evidence>
<accession>A0ACC2SW72</accession>
<organism evidence="1 2">
    <name type="scientific">Entomophthora muscae</name>
    <dbReference type="NCBI Taxonomy" id="34485"/>
    <lineage>
        <taxon>Eukaryota</taxon>
        <taxon>Fungi</taxon>
        <taxon>Fungi incertae sedis</taxon>
        <taxon>Zoopagomycota</taxon>
        <taxon>Entomophthoromycotina</taxon>
        <taxon>Entomophthoromycetes</taxon>
        <taxon>Entomophthorales</taxon>
        <taxon>Entomophthoraceae</taxon>
        <taxon>Entomophthora</taxon>
    </lineage>
</organism>
<proteinExistence type="predicted"/>
<dbReference type="Proteomes" id="UP001165960">
    <property type="component" value="Unassembled WGS sequence"/>
</dbReference>
<keyword evidence="2" id="KW-1185">Reference proteome</keyword>
<evidence type="ECO:0000313" key="2">
    <source>
        <dbReference type="Proteomes" id="UP001165960"/>
    </source>
</evidence>
<comment type="caution">
    <text evidence="1">The sequence shown here is derived from an EMBL/GenBank/DDBJ whole genome shotgun (WGS) entry which is preliminary data.</text>
</comment>